<dbReference type="InterPro" id="IPR013216">
    <property type="entry name" value="Methyltransf_11"/>
</dbReference>
<comment type="caution">
    <text evidence="2">The sequence shown here is derived from an EMBL/GenBank/DDBJ whole genome shotgun (WGS) entry which is preliminary data.</text>
</comment>
<dbReference type="Proteomes" id="UP000461768">
    <property type="component" value="Unassembled WGS sequence"/>
</dbReference>
<protein>
    <submittedName>
        <fullName evidence="2">Class I SAM-dependent methyltransferase</fullName>
    </submittedName>
</protein>
<dbReference type="GO" id="GO:0008757">
    <property type="term" value="F:S-adenosylmethionine-dependent methyltransferase activity"/>
    <property type="evidence" value="ECO:0007669"/>
    <property type="project" value="InterPro"/>
</dbReference>
<dbReference type="CDD" id="cd02440">
    <property type="entry name" value="AdoMet_MTases"/>
    <property type="match status" value="1"/>
</dbReference>
<reference evidence="2 3" key="2">
    <citation type="submission" date="2020-02" db="EMBL/GenBank/DDBJ databases">
        <title>Candidatus Galacturonibacter soehngenii shows hetero-acetogenic catabolism of galacturonic acid but lacks a canonical carbon monoxide dehydrogenase/acetyl-CoA synthase complex.</title>
        <authorList>
            <person name="Diender M."/>
            <person name="Stouten G.R."/>
            <person name="Petersen J.F."/>
            <person name="Nielsen P.H."/>
            <person name="Dueholm M.S."/>
            <person name="Pronk J.T."/>
            <person name="Van Loosdrecht M.C.M."/>
        </authorList>
    </citation>
    <scope>NUCLEOTIDE SEQUENCE [LARGE SCALE GENOMIC DNA]</scope>
    <source>
        <strain evidence="2">GalUA</strain>
    </source>
</reference>
<evidence type="ECO:0000259" key="1">
    <source>
        <dbReference type="Pfam" id="PF08241"/>
    </source>
</evidence>
<dbReference type="GO" id="GO:0032259">
    <property type="term" value="P:methylation"/>
    <property type="evidence" value="ECO:0007669"/>
    <property type="project" value="UniProtKB-KW"/>
</dbReference>
<evidence type="ECO:0000313" key="2">
    <source>
        <dbReference type="EMBL" id="KAB1437616.1"/>
    </source>
</evidence>
<organism evidence="2 3">
    <name type="scientific">Candidatus Galacturonatibacter soehngenii</name>
    <dbReference type="NCBI Taxonomy" id="2307010"/>
    <lineage>
        <taxon>Bacteria</taxon>
        <taxon>Bacillati</taxon>
        <taxon>Bacillota</taxon>
        <taxon>Clostridia</taxon>
        <taxon>Lachnospirales</taxon>
        <taxon>Lachnospiraceae</taxon>
        <taxon>Candidatus Galacturonatibacter</taxon>
    </lineage>
</organism>
<evidence type="ECO:0000313" key="3">
    <source>
        <dbReference type="Proteomes" id="UP000461768"/>
    </source>
</evidence>
<reference evidence="2 3" key="1">
    <citation type="submission" date="2019-09" db="EMBL/GenBank/DDBJ databases">
        <authorList>
            <person name="Valk L.C."/>
        </authorList>
    </citation>
    <scope>NUCLEOTIDE SEQUENCE [LARGE SCALE GENOMIC DNA]</scope>
    <source>
        <strain evidence="2">GalUA</strain>
    </source>
</reference>
<feature type="domain" description="Methyltransferase type 11" evidence="1">
    <location>
        <begin position="49"/>
        <end position="142"/>
    </location>
</feature>
<accession>A0A7V7QJE8</accession>
<dbReference type="Gene3D" id="3.40.50.150">
    <property type="entry name" value="Vaccinia Virus protein VP39"/>
    <property type="match status" value="1"/>
</dbReference>
<name>A0A7V7QJE8_9FIRM</name>
<proteinExistence type="predicted"/>
<dbReference type="RefSeq" id="WP_151144146.1">
    <property type="nucleotide sequence ID" value="NZ_WAGX01000005.1"/>
</dbReference>
<keyword evidence="2" id="KW-0489">Methyltransferase</keyword>
<dbReference type="OrthoDB" id="9810615at2"/>
<dbReference type="SUPFAM" id="SSF53335">
    <property type="entry name" value="S-adenosyl-L-methionine-dependent methyltransferases"/>
    <property type="match status" value="1"/>
</dbReference>
<dbReference type="PANTHER" id="PTHR43591">
    <property type="entry name" value="METHYLTRANSFERASE"/>
    <property type="match status" value="1"/>
</dbReference>
<dbReference type="InterPro" id="IPR029063">
    <property type="entry name" value="SAM-dependent_MTases_sf"/>
</dbReference>
<keyword evidence="3" id="KW-1185">Reference proteome</keyword>
<sequence length="252" mass="29448">MKEIIDYYSNYDEDGRLFRDYSHNIEWLTTMHYFNTVLPQRCRIFDGCAGTGNYAFELAKRGHSVVASDIVPHNVDMIHKKQQNNLLQDIFIGDICNVDKYDNQYFDVVLCMGAFYHLNEEGRNCAIKECLRILKKEGILVISYINLLAVLFMQLDKRLENIEEILGYYENRNSGDSFVYLLPEDIETMSSDYKLKILHHLTSDGNVYMHNDSFNDASKENFDKYMKLHLKTCENKNILGYGLHGLVFLMKV</sequence>
<gene>
    <name evidence="2" type="ORF">F7O84_08420</name>
</gene>
<keyword evidence="2" id="KW-0808">Transferase</keyword>
<dbReference type="Pfam" id="PF08241">
    <property type="entry name" value="Methyltransf_11"/>
    <property type="match status" value="1"/>
</dbReference>
<dbReference type="AlphaFoldDB" id="A0A7V7QJE8"/>
<dbReference type="EMBL" id="WAGX01000005">
    <property type="protein sequence ID" value="KAB1437616.1"/>
    <property type="molecule type" value="Genomic_DNA"/>
</dbReference>